<evidence type="ECO:0000256" key="1">
    <source>
        <dbReference type="SAM" id="MobiDB-lite"/>
    </source>
</evidence>
<protein>
    <submittedName>
        <fullName evidence="2">Pre-mRNA-splicing factor sap61</fullName>
    </submittedName>
</protein>
<organism evidence="2 3">
    <name type="scientific">Sphaceloma murrayae</name>
    <dbReference type="NCBI Taxonomy" id="2082308"/>
    <lineage>
        <taxon>Eukaryota</taxon>
        <taxon>Fungi</taxon>
        <taxon>Dikarya</taxon>
        <taxon>Ascomycota</taxon>
        <taxon>Pezizomycotina</taxon>
        <taxon>Dothideomycetes</taxon>
        <taxon>Dothideomycetidae</taxon>
        <taxon>Myriangiales</taxon>
        <taxon>Elsinoaceae</taxon>
        <taxon>Sphaceloma</taxon>
    </lineage>
</organism>
<name>A0A2K1QG30_9PEZI</name>
<gene>
    <name evidence="2" type="ORF">CAC42_1321</name>
</gene>
<dbReference type="AlphaFoldDB" id="A0A2K1QG30"/>
<feature type="region of interest" description="Disordered" evidence="1">
    <location>
        <begin position="103"/>
        <end position="139"/>
    </location>
</feature>
<reference evidence="2 3" key="1">
    <citation type="submission" date="2017-06" db="EMBL/GenBank/DDBJ databases">
        <title>Draft genome sequence of a variant of Elsinoe murrayae.</title>
        <authorList>
            <person name="Cheng Q."/>
        </authorList>
    </citation>
    <scope>NUCLEOTIDE SEQUENCE [LARGE SCALE GENOMIC DNA]</scope>
    <source>
        <strain evidence="2 3">CQ-2017a</strain>
    </source>
</reference>
<evidence type="ECO:0000313" key="3">
    <source>
        <dbReference type="Proteomes" id="UP000243797"/>
    </source>
</evidence>
<sequence>MPPLRSRPRLGTVPRGPYRRKGWVPPCQLPSVVPYGNRAVNTMHSTSYDSNNIATDTWETTIQYNNLHAYKIYFATHDTEPKIQHISHMGMLLIPHQDIYPPCPRDSKRSIPPHHATSTTPKPTLTTPPPPSPTHVIRQPRPEAPFFLHRPSLAHIDQPSARDHFRTSLLNLVNAAQHLVNHSVFPSPHLVTYLGAVEHYFAEPSGRIVGLEFRLPLYRPSTGSSSQQWSPVTLDRLIRHDNCIDVGAVMRDVSAAVRQLHAHGLGIGEISFRNVFVERIEVAGREARRYRLLLPFGMAMGIGEEDKEADWEVVRCFERYLANGQRAWVRRGNLWRERWWENVMDEAEKHGYSLRALQGARGGTMYWRA</sequence>
<keyword evidence="3" id="KW-1185">Reference proteome</keyword>
<dbReference type="InParanoid" id="A0A2K1QG30"/>
<dbReference type="Proteomes" id="UP000243797">
    <property type="component" value="Unassembled WGS sequence"/>
</dbReference>
<proteinExistence type="predicted"/>
<comment type="caution">
    <text evidence="2">The sequence shown here is derived from an EMBL/GenBank/DDBJ whole genome shotgun (WGS) entry which is preliminary data.</text>
</comment>
<evidence type="ECO:0000313" key="2">
    <source>
        <dbReference type="EMBL" id="PNS13830.1"/>
    </source>
</evidence>
<accession>A0A2K1QG30</accession>
<dbReference type="EMBL" id="NKHZ01000089">
    <property type="protein sequence ID" value="PNS13830.1"/>
    <property type="molecule type" value="Genomic_DNA"/>
</dbReference>